<dbReference type="EMBL" id="CM023476">
    <property type="protein sequence ID" value="KAH7941437.1"/>
    <property type="molecule type" value="Genomic_DNA"/>
</dbReference>
<accession>A0ACB8CFH6</accession>
<reference evidence="1" key="1">
    <citation type="submission" date="2020-05" db="EMBL/GenBank/DDBJ databases">
        <title>Large-scale comparative analyses of tick genomes elucidate their genetic diversity and vector capacities.</title>
        <authorList>
            <person name="Jia N."/>
            <person name="Wang J."/>
            <person name="Shi W."/>
            <person name="Du L."/>
            <person name="Sun Y."/>
            <person name="Zhan W."/>
            <person name="Jiang J."/>
            <person name="Wang Q."/>
            <person name="Zhang B."/>
            <person name="Ji P."/>
            <person name="Sakyi L.B."/>
            <person name="Cui X."/>
            <person name="Yuan T."/>
            <person name="Jiang B."/>
            <person name="Yang W."/>
            <person name="Lam T.T.-Y."/>
            <person name="Chang Q."/>
            <person name="Ding S."/>
            <person name="Wang X."/>
            <person name="Zhu J."/>
            <person name="Ruan X."/>
            <person name="Zhao L."/>
            <person name="Wei J."/>
            <person name="Que T."/>
            <person name="Du C."/>
            <person name="Cheng J."/>
            <person name="Dai P."/>
            <person name="Han X."/>
            <person name="Huang E."/>
            <person name="Gao Y."/>
            <person name="Liu J."/>
            <person name="Shao H."/>
            <person name="Ye R."/>
            <person name="Li L."/>
            <person name="Wei W."/>
            <person name="Wang X."/>
            <person name="Wang C."/>
            <person name="Yang T."/>
            <person name="Huo Q."/>
            <person name="Li W."/>
            <person name="Guo W."/>
            <person name="Chen H."/>
            <person name="Zhou L."/>
            <person name="Ni X."/>
            <person name="Tian J."/>
            <person name="Zhou Y."/>
            <person name="Sheng Y."/>
            <person name="Liu T."/>
            <person name="Pan Y."/>
            <person name="Xia L."/>
            <person name="Li J."/>
            <person name="Zhao F."/>
            <person name="Cao W."/>
        </authorList>
    </citation>
    <scope>NUCLEOTIDE SEQUENCE</scope>
    <source>
        <strain evidence="1">Dsil-2018</strain>
    </source>
</reference>
<comment type="caution">
    <text evidence="1">The sequence shown here is derived from an EMBL/GenBank/DDBJ whole genome shotgun (WGS) entry which is preliminary data.</text>
</comment>
<sequence length="242" mass="27924">MLHVSREEITRLKKIKILQQRKRRLTKEDETAPEIIRHMDQKLISEEDMAVFTTAFSPDVQQLLNREEYTTNAQLLFVAQGGTTVAVTAWSLRRLEETGKRSSKRRQSSRSGIGGPEKVALGDTAFTSSRLGGSDSFADEPASVVEVSQPSTSQGSAVEKRLNVKTARLSTARSQEVKLFFEEMERFQKLKEEQKAAREEERRRRHEEKKEYREELRQEKAQRHEQKVELLKRLLGLPEVNE</sequence>
<name>A0ACB8CFH6_DERSI</name>
<evidence type="ECO:0000313" key="2">
    <source>
        <dbReference type="Proteomes" id="UP000821865"/>
    </source>
</evidence>
<organism evidence="1 2">
    <name type="scientific">Dermacentor silvarum</name>
    <name type="common">Tick</name>
    <dbReference type="NCBI Taxonomy" id="543639"/>
    <lineage>
        <taxon>Eukaryota</taxon>
        <taxon>Metazoa</taxon>
        <taxon>Ecdysozoa</taxon>
        <taxon>Arthropoda</taxon>
        <taxon>Chelicerata</taxon>
        <taxon>Arachnida</taxon>
        <taxon>Acari</taxon>
        <taxon>Parasitiformes</taxon>
        <taxon>Ixodida</taxon>
        <taxon>Ixodoidea</taxon>
        <taxon>Ixodidae</taxon>
        <taxon>Rhipicephalinae</taxon>
        <taxon>Dermacentor</taxon>
    </lineage>
</organism>
<gene>
    <name evidence="1" type="ORF">HPB49_013704</name>
</gene>
<evidence type="ECO:0000313" key="1">
    <source>
        <dbReference type="EMBL" id="KAH7941437.1"/>
    </source>
</evidence>
<keyword evidence="2" id="KW-1185">Reference proteome</keyword>
<proteinExistence type="predicted"/>
<dbReference type="Proteomes" id="UP000821865">
    <property type="component" value="Chromosome 7"/>
</dbReference>
<protein>
    <submittedName>
        <fullName evidence="1">Uncharacterized protein</fullName>
    </submittedName>
</protein>